<feature type="domain" description="Chitin-binding type-2" evidence="22">
    <location>
        <begin position="410"/>
        <end position="462"/>
    </location>
</feature>
<reference evidence="24" key="2">
    <citation type="submission" date="2025-08" db="UniProtKB">
        <authorList>
            <consortium name="Ensembl"/>
        </authorList>
    </citation>
    <scope>IDENTIFICATION</scope>
</reference>
<comment type="catalytic activity">
    <reaction evidence="1">
        <text>Random endo-hydrolysis of N-acetyl-beta-D-glucosaminide (1-&gt;4)-beta-linkages in chitin and chitodextrins.</text>
        <dbReference type="EC" id="3.2.1.14"/>
    </reaction>
</comment>
<feature type="domain" description="GH18" evidence="23">
    <location>
        <begin position="21"/>
        <end position="388"/>
    </location>
</feature>
<keyword evidence="10 21" id="KW-0732">Signal</keyword>
<evidence type="ECO:0000256" key="13">
    <source>
        <dbReference type="ARBA" id="ARBA00023024"/>
    </source>
</evidence>
<dbReference type="InterPro" id="IPR029070">
    <property type="entry name" value="Chitinase_insertion_sf"/>
</dbReference>
<dbReference type="GO" id="GO:0006954">
    <property type="term" value="P:inflammatory response"/>
    <property type="evidence" value="ECO:0007669"/>
    <property type="project" value="UniProtKB-KW"/>
</dbReference>
<reference evidence="24" key="3">
    <citation type="submission" date="2025-09" db="UniProtKB">
        <authorList>
            <consortium name="Ensembl"/>
        </authorList>
    </citation>
    <scope>IDENTIFICATION</scope>
</reference>
<dbReference type="PANTHER" id="PTHR11177">
    <property type="entry name" value="CHITINASE"/>
    <property type="match status" value="1"/>
</dbReference>
<dbReference type="EMBL" id="AFYH01035547">
    <property type="status" value="NOT_ANNOTATED_CDS"/>
    <property type="molecule type" value="Genomic_DNA"/>
</dbReference>
<dbReference type="GeneTree" id="ENSGT00940000162989"/>
<dbReference type="Gene3D" id="3.10.50.10">
    <property type="match status" value="1"/>
</dbReference>
<evidence type="ECO:0000256" key="3">
    <source>
        <dbReference type="ARBA" id="ARBA00004613"/>
    </source>
</evidence>
<dbReference type="FunFam" id="3.20.20.80:FF:000007">
    <property type="entry name" value="Acidic mammalian chitinase"/>
    <property type="match status" value="1"/>
</dbReference>
<dbReference type="PANTHER" id="PTHR11177:SF248">
    <property type="entry name" value="CHITOTRIOSIDASE-1"/>
    <property type="match status" value="1"/>
</dbReference>
<dbReference type="EMBL" id="AFYH01035551">
    <property type="status" value="NOT_ANNOTATED_CDS"/>
    <property type="molecule type" value="Genomic_DNA"/>
</dbReference>
<dbReference type="InterPro" id="IPR050314">
    <property type="entry name" value="Glycosyl_Hydrlase_18"/>
</dbReference>
<evidence type="ECO:0000256" key="2">
    <source>
        <dbReference type="ARBA" id="ARBA00004496"/>
    </source>
</evidence>
<dbReference type="CDD" id="cd02872">
    <property type="entry name" value="GH18_chitolectin_chitotriosidase"/>
    <property type="match status" value="1"/>
</dbReference>
<dbReference type="EMBL" id="AFYH01035550">
    <property type="status" value="NOT_ANNOTATED_CDS"/>
    <property type="molecule type" value="Genomic_DNA"/>
</dbReference>
<evidence type="ECO:0000256" key="7">
    <source>
        <dbReference type="ARBA" id="ARBA00022525"/>
    </source>
</evidence>
<evidence type="ECO:0000256" key="21">
    <source>
        <dbReference type="SAM" id="SignalP"/>
    </source>
</evidence>
<evidence type="ECO:0000313" key="24">
    <source>
        <dbReference type="Ensembl" id="ENSLACP00000022593.1"/>
    </source>
</evidence>
<evidence type="ECO:0000256" key="10">
    <source>
        <dbReference type="ARBA" id="ARBA00022729"/>
    </source>
</evidence>
<dbReference type="FunFam" id="3.20.20.80:FF:000081">
    <property type="entry name" value="Chitinase 1"/>
    <property type="match status" value="1"/>
</dbReference>
<evidence type="ECO:0000256" key="9">
    <source>
        <dbReference type="ARBA" id="ARBA00022703"/>
    </source>
</evidence>
<evidence type="ECO:0000256" key="19">
    <source>
        <dbReference type="ARBA" id="ARBA00062006"/>
    </source>
</evidence>
<keyword evidence="7" id="KW-0964">Secreted</keyword>
<gene>
    <name evidence="24" type="primary">LOC102365725</name>
</gene>
<keyword evidence="14" id="KW-1015">Disulfide bond</keyword>
<evidence type="ECO:0000259" key="22">
    <source>
        <dbReference type="PROSITE" id="PS50940"/>
    </source>
</evidence>
<keyword evidence="16" id="KW-0119">Carbohydrate metabolism</keyword>
<evidence type="ECO:0000256" key="1">
    <source>
        <dbReference type="ARBA" id="ARBA00000822"/>
    </source>
</evidence>
<evidence type="ECO:0000256" key="14">
    <source>
        <dbReference type="ARBA" id="ARBA00023157"/>
    </source>
</evidence>
<dbReference type="FunFam" id="3.10.50.10:FF:000001">
    <property type="entry name" value="Chitinase 3-like 1"/>
    <property type="match status" value="1"/>
</dbReference>
<dbReference type="PROSITE" id="PS50940">
    <property type="entry name" value="CHIT_BIND_II"/>
    <property type="match status" value="1"/>
</dbReference>
<dbReference type="GeneID" id="102365725"/>
<proteinExistence type="inferred from homology"/>
<keyword evidence="15" id="KW-0395">Inflammatory response</keyword>
<dbReference type="EMBL" id="AFYH01035554">
    <property type="status" value="NOT_ANNOTATED_CDS"/>
    <property type="molecule type" value="Genomic_DNA"/>
</dbReference>
<dbReference type="SUPFAM" id="SSF54556">
    <property type="entry name" value="Chitinase insertion domain"/>
    <property type="match status" value="1"/>
</dbReference>
<dbReference type="Gene3D" id="3.20.20.80">
    <property type="entry name" value="Glycosidases"/>
    <property type="match status" value="1"/>
</dbReference>
<dbReference type="SUPFAM" id="SSF51445">
    <property type="entry name" value="(Trans)glycosidases"/>
    <property type="match status" value="1"/>
</dbReference>
<dbReference type="OrthoDB" id="76388at2759"/>
<reference evidence="25" key="1">
    <citation type="submission" date="2011-08" db="EMBL/GenBank/DDBJ databases">
        <title>The draft genome of Latimeria chalumnae.</title>
        <authorList>
            <person name="Di Palma F."/>
            <person name="Alfoldi J."/>
            <person name="Johnson J."/>
            <person name="Berlin A."/>
            <person name="Gnerre S."/>
            <person name="Jaffe D."/>
            <person name="MacCallum I."/>
            <person name="Young S."/>
            <person name="Walker B.J."/>
            <person name="Lander E."/>
            <person name="Lindblad-Toh K."/>
        </authorList>
    </citation>
    <scope>NUCLEOTIDE SEQUENCE [LARGE SCALE GENOMIC DNA]</scope>
    <source>
        <strain evidence="25">Wild caught</strain>
    </source>
</reference>
<dbReference type="Pfam" id="PF00704">
    <property type="entry name" value="Glyco_hydro_18"/>
    <property type="match status" value="1"/>
</dbReference>
<dbReference type="InterPro" id="IPR001579">
    <property type="entry name" value="Glyco_hydro_18_chit_AS"/>
</dbReference>
<feature type="signal peptide" evidence="21">
    <location>
        <begin position="1"/>
        <end position="20"/>
    </location>
</feature>
<keyword evidence="11" id="KW-0378">Hydrolase</keyword>
<comment type="subunit">
    <text evidence="19">Interacts with EGFR.</text>
</comment>
<evidence type="ECO:0000256" key="5">
    <source>
        <dbReference type="ARBA" id="ARBA00012729"/>
    </source>
</evidence>
<evidence type="ECO:0000256" key="15">
    <source>
        <dbReference type="ARBA" id="ARBA00023198"/>
    </source>
</evidence>
<organism evidence="24 25">
    <name type="scientific">Latimeria chalumnae</name>
    <name type="common">Coelacanth</name>
    <dbReference type="NCBI Taxonomy" id="7897"/>
    <lineage>
        <taxon>Eukaryota</taxon>
        <taxon>Metazoa</taxon>
        <taxon>Chordata</taxon>
        <taxon>Craniata</taxon>
        <taxon>Vertebrata</taxon>
        <taxon>Euteleostomi</taxon>
        <taxon>Coelacanthiformes</taxon>
        <taxon>Coelacanthidae</taxon>
        <taxon>Latimeria</taxon>
    </lineage>
</organism>
<dbReference type="GO" id="GO:0008061">
    <property type="term" value="F:chitin binding"/>
    <property type="evidence" value="ECO:0007669"/>
    <property type="project" value="UniProtKB-KW"/>
</dbReference>
<name>M3XIN7_LATCH</name>
<dbReference type="InterPro" id="IPR002557">
    <property type="entry name" value="Chitin-bd_dom"/>
</dbReference>
<dbReference type="GO" id="GO:0008843">
    <property type="term" value="F:endochitinase activity"/>
    <property type="evidence" value="ECO:0007669"/>
    <property type="project" value="UniProtKB-EC"/>
</dbReference>
<dbReference type="EMBL" id="AFYH01035548">
    <property type="status" value="NOT_ANNOTATED_CDS"/>
    <property type="molecule type" value="Genomic_DNA"/>
</dbReference>
<dbReference type="GO" id="GO:0002376">
    <property type="term" value="P:immune system process"/>
    <property type="evidence" value="ECO:0007669"/>
    <property type="project" value="UniProtKB-KW"/>
</dbReference>
<keyword evidence="6" id="KW-0963">Cytoplasm</keyword>
<dbReference type="GO" id="GO:0000272">
    <property type="term" value="P:polysaccharide catabolic process"/>
    <property type="evidence" value="ECO:0007669"/>
    <property type="project" value="UniProtKB-KW"/>
</dbReference>
<dbReference type="SMART" id="SM00494">
    <property type="entry name" value="ChtBD2"/>
    <property type="match status" value="1"/>
</dbReference>
<comment type="subcellular location">
    <subcellularLocation>
        <location evidence="2">Cytoplasm</location>
    </subcellularLocation>
    <subcellularLocation>
        <location evidence="3">Secreted</location>
    </subcellularLocation>
</comment>
<dbReference type="FunFam" id="2.170.140.10:FF:000001">
    <property type="entry name" value="Acidic mammalian chitinase"/>
    <property type="match status" value="1"/>
</dbReference>
<evidence type="ECO:0000256" key="4">
    <source>
        <dbReference type="ARBA" id="ARBA00009121"/>
    </source>
</evidence>
<dbReference type="EMBL" id="AFYH01035553">
    <property type="status" value="NOT_ANNOTATED_CDS"/>
    <property type="molecule type" value="Genomic_DNA"/>
</dbReference>
<dbReference type="InterPro" id="IPR001223">
    <property type="entry name" value="Glyco_hydro18_cat"/>
</dbReference>
<keyword evidence="18" id="KW-0624">Polysaccharide degradation</keyword>
<keyword evidence="25" id="KW-1185">Reference proteome</keyword>
<dbReference type="GO" id="GO:0005576">
    <property type="term" value="C:extracellular region"/>
    <property type="evidence" value="ECO:0007669"/>
    <property type="project" value="UniProtKB-SubCell"/>
</dbReference>
<evidence type="ECO:0000256" key="12">
    <source>
        <dbReference type="ARBA" id="ARBA00022859"/>
    </source>
</evidence>
<dbReference type="PROSITE" id="PS51910">
    <property type="entry name" value="GH18_2"/>
    <property type="match status" value="1"/>
</dbReference>
<evidence type="ECO:0000256" key="16">
    <source>
        <dbReference type="ARBA" id="ARBA00023277"/>
    </source>
</evidence>
<evidence type="ECO:0000313" key="25">
    <source>
        <dbReference type="Proteomes" id="UP000008672"/>
    </source>
</evidence>
<keyword evidence="8" id="KW-0147">Chitin-binding</keyword>
<dbReference type="KEGG" id="lcm:102365725"/>
<dbReference type="SUPFAM" id="SSF57625">
    <property type="entry name" value="Invertebrate chitin-binding proteins"/>
    <property type="match status" value="1"/>
</dbReference>
<dbReference type="Ensembl" id="ENSLACT00000026546.1">
    <property type="protein sequence ID" value="ENSLACP00000022593.1"/>
    <property type="gene ID" value="ENSLACG00000014252.2"/>
</dbReference>
<evidence type="ECO:0000256" key="20">
    <source>
        <dbReference type="ARBA" id="ARBA00072739"/>
    </source>
</evidence>
<protein>
    <recommendedName>
        <fullName evidence="20">Acidic mammalian chitinase</fullName>
        <ecNumber evidence="5">3.2.1.14</ecNumber>
    </recommendedName>
</protein>
<dbReference type="SMART" id="SM00636">
    <property type="entry name" value="Glyco_18"/>
    <property type="match status" value="1"/>
</dbReference>
<dbReference type="Gene3D" id="2.170.140.10">
    <property type="entry name" value="Chitin binding domain"/>
    <property type="match status" value="1"/>
</dbReference>
<dbReference type="EC" id="3.2.1.14" evidence="5"/>
<dbReference type="InterPro" id="IPR036508">
    <property type="entry name" value="Chitin-bd_dom_sf"/>
</dbReference>
<dbReference type="EMBL" id="AFYH01035552">
    <property type="status" value="NOT_ANNOTATED_CDS"/>
    <property type="molecule type" value="Genomic_DNA"/>
</dbReference>
<sequence length="462" mass="51981">MRNLALWTGIFLLHLHQGFTYKLVCYFTNWAQYRPGIGRYLPENIDPNLCTHLVYAFASMNENKITMYEWNDETLYKAFNDLKTKNSHLKTLLAIGGWNFGTQRFTTMVSTAANRQTFINSVIEFLRKYRFDGLDLDWEYPGSRGSPPEDKQRFTILVQELLAAFKEEAQKTQKERLLISAAVSAGKGTIDKGYEIAAVSKYLDFISVMTYDFHGSWESFTGHNSPLYNGSKDHGDAVYFNINYAMKYWKDNGAPAEKLLVGFPTYGRTFHLASSSNTGVGAPTTGPASAGPYTREAGFWSSYEICVFLQGANKEWIADQKVPYAYKGNEWVGYDSTQSYKIKVEWLKRNGFGGAVVWALDLDDFSNSFCKEGPYPLITTIKTQLNPVNPTTSTAHTTSTAWTTTSSSGPFSCTGRAEGIYPDPEDPHKFYNCASGKTFHLSCPRGLVFDVACECCSWPHPQ</sequence>
<dbReference type="InterPro" id="IPR011583">
    <property type="entry name" value="Chitinase_II/V-like_cat"/>
</dbReference>
<keyword evidence="12" id="KW-0391">Immunity</keyword>
<dbReference type="GO" id="GO:0006032">
    <property type="term" value="P:chitin catabolic process"/>
    <property type="evidence" value="ECO:0007669"/>
    <property type="project" value="UniProtKB-KW"/>
</dbReference>
<dbReference type="Pfam" id="PF01607">
    <property type="entry name" value="CBM_14"/>
    <property type="match status" value="1"/>
</dbReference>
<dbReference type="EMBL" id="AFYH01035549">
    <property type="status" value="NOT_ANNOTATED_CDS"/>
    <property type="molecule type" value="Genomic_DNA"/>
</dbReference>
<dbReference type="HOGENOM" id="CLU_002833_3_1_1"/>
<dbReference type="GO" id="GO:0006915">
    <property type="term" value="P:apoptotic process"/>
    <property type="evidence" value="ECO:0007669"/>
    <property type="project" value="UniProtKB-KW"/>
</dbReference>
<dbReference type="Proteomes" id="UP000008672">
    <property type="component" value="Unassembled WGS sequence"/>
</dbReference>
<evidence type="ECO:0000256" key="11">
    <source>
        <dbReference type="ARBA" id="ARBA00022801"/>
    </source>
</evidence>
<dbReference type="PROSITE" id="PS01095">
    <property type="entry name" value="GH18_1"/>
    <property type="match status" value="1"/>
</dbReference>
<dbReference type="InterPro" id="IPR017853">
    <property type="entry name" value="GH"/>
</dbReference>
<evidence type="ECO:0000256" key="6">
    <source>
        <dbReference type="ARBA" id="ARBA00022490"/>
    </source>
</evidence>
<dbReference type="OMA" id="WMGNFTA"/>
<keyword evidence="17" id="KW-0326">Glycosidase</keyword>
<keyword evidence="13" id="KW-0146">Chitin degradation</keyword>
<evidence type="ECO:0000256" key="17">
    <source>
        <dbReference type="ARBA" id="ARBA00023295"/>
    </source>
</evidence>
<evidence type="ECO:0000256" key="8">
    <source>
        <dbReference type="ARBA" id="ARBA00022669"/>
    </source>
</evidence>
<dbReference type="Bgee" id="ENSLACG00000014252">
    <property type="expression patterns" value="Expressed in mesonephros"/>
</dbReference>
<evidence type="ECO:0000256" key="18">
    <source>
        <dbReference type="ARBA" id="ARBA00023326"/>
    </source>
</evidence>
<accession>M3XIN7</accession>
<dbReference type="GO" id="GO:0005737">
    <property type="term" value="C:cytoplasm"/>
    <property type="evidence" value="ECO:0007669"/>
    <property type="project" value="UniProtKB-SubCell"/>
</dbReference>
<evidence type="ECO:0000259" key="23">
    <source>
        <dbReference type="PROSITE" id="PS51910"/>
    </source>
</evidence>
<feature type="chain" id="PRO_5004043741" description="Acidic mammalian chitinase" evidence="21">
    <location>
        <begin position="21"/>
        <end position="462"/>
    </location>
</feature>
<comment type="similarity">
    <text evidence="4">Belongs to the glycosyl hydrolase 18 family. Chitinase class II subfamily.</text>
</comment>
<dbReference type="AlphaFoldDB" id="M3XIN7"/>
<keyword evidence="9" id="KW-0053">Apoptosis</keyword>